<dbReference type="Proteomes" id="UP001497453">
    <property type="component" value="Chromosome 2"/>
</dbReference>
<dbReference type="PANTHER" id="PTHR43329">
    <property type="entry name" value="EPOXIDE HYDROLASE"/>
    <property type="match status" value="1"/>
</dbReference>
<sequence length="326" mass="36730">MESSLYKDITTSRGLKYHYYVSPSSDSKPTLLFLHGFPSTSYDWRKQVSFFKDKGYGLIVPDLLGYGGTDKPSDLELYKYSAMVLDIIDILNAEKVDKVIPIGHDWGSFVAARLASYFPDRFVAFGFLAVNYNPPQPDFDLNTMLAYTKQVFGYELFGYWLFFAEEGSDKIIEEHLESALSIIFPADPSLWTQHLAPLGAVKAWVTSDQKTQVAPYITKEEFEEYGRIAKSNGFAGPLNWYKLMVSGLGPQDDKNIPPQNIIVQQPVFYAACKLDAVCPAALGVQTTQQTCPKATIKEYDSDHWIQLSHPEELNNDLLAWLEAISV</sequence>
<dbReference type="InterPro" id="IPR029058">
    <property type="entry name" value="AB_hydrolase_fold"/>
</dbReference>
<dbReference type="PRINTS" id="PR00412">
    <property type="entry name" value="EPOXHYDRLASE"/>
</dbReference>
<organism evidence="4 5">
    <name type="scientific">Somion occarium</name>
    <dbReference type="NCBI Taxonomy" id="3059160"/>
    <lineage>
        <taxon>Eukaryota</taxon>
        <taxon>Fungi</taxon>
        <taxon>Dikarya</taxon>
        <taxon>Basidiomycota</taxon>
        <taxon>Agaricomycotina</taxon>
        <taxon>Agaricomycetes</taxon>
        <taxon>Polyporales</taxon>
        <taxon>Cerrenaceae</taxon>
        <taxon>Somion</taxon>
    </lineage>
</organism>
<evidence type="ECO:0000256" key="1">
    <source>
        <dbReference type="ARBA" id="ARBA00022801"/>
    </source>
</evidence>
<dbReference type="InterPro" id="IPR000639">
    <property type="entry name" value="Epox_hydrolase-like"/>
</dbReference>
<dbReference type="Pfam" id="PF00561">
    <property type="entry name" value="Abhydrolase_1"/>
    <property type="match status" value="1"/>
</dbReference>
<dbReference type="InterPro" id="IPR000073">
    <property type="entry name" value="AB_hydrolase_1"/>
</dbReference>
<gene>
    <name evidence="4" type="ORF">GFSPODELE1_LOCUS3631</name>
</gene>
<accession>A0ABP1D485</accession>
<keyword evidence="5" id="KW-1185">Reference proteome</keyword>
<name>A0ABP1D485_9APHY</name>
<comment type="similarity">
    <text evidence="2">Belongs to the AB hydrolase superfamily. Epoxide hydrolase family.</text>
</comment>
<proteinExistence type="inferred from homology"/>
<dbReference type="Gene3D" id="3.40.50.1820">
    <property type="entry name" value="alpha/beta hydrolase"/>
    <property type="match status" value="1"/>
</dbReference>
<evidence type="ECO:0000313" key="5">
    <source>
        <dbReference type="Proteomes" id="UP001497453"/>
    </source>
</evidence>
<evidence type="ECO:0000259" key="3">
    <source>
        <dbReference type="Pfam" id="PF00561"/>
    </source>
</evidence>
<dbReference type="SUPFAM" id="SSF53474">
    <property type="entry name" value="alpha/beta-Hydrolases"/>
    <property type="match status" value="1"/>
</dbReference>
<keyword evidence="1" id="KW-0378">Hydrolase</keyword>
<evidence type="ECO:0000313" key="4">
    <source>
        <dbReference type="EMBL" id="CAL1701529.1"/>
    </source>
</evidence>
<protein>
    <recommendedName>
        <fullName evidence="3">AB hydrolase-1 domain-containing protein</fullName>
    </recommendedName>
</protein>
<reference evidence="5" key="1">
    <citation type="submission" date="2024-04" db="EMBL/GenBank/DDBJ databases">
        <authorList>
            <person name="Shaw F."/>
            <person name="Minotto A."/>
        </authorList>
    </citation>
    <scope>NUCLEOTIDE SEQUENCE [LARGE SCALE GENOMIC DNA]</scope>
</reference>
<feature type="domain" description="AB hydrolase-1" evidence="3">
    <location>
        <begin position="29"/>
        <end position="310"/>
    </location>
</feature>
<dbReference type="EMBL" id="OZ037945">
    <property type="protein sequence ID" value="CAL1701529.1"/>
    <property type="molecule type" value="Genomic_DNA"/>
</dbReference>
<evidence type="ECO:0000256" key="2">
    <source>
        <dbReference type="ARBA" id="ARBA00038334"/>
    </source>
</evidence>